<dbReference type="GO" id="GO:0005829">
    <property type="term" value="C:cytosol"/>
    <property type="evidence" value="ECO:0007669"/>
    <property type="project" value="TreeGrafter"/>
</dbReference>
<dbReference type="SUPFAM" id="SSF53244">
    <property type="entry name" value="MurD-like peptide ligases, peptide-binding domain"/>
    <property type="match status" value="1"/>
</dbReference>
<feature type="active site" description="Proton acceptor; specific for D-alanine" evidence="5">
    <location>
        <position position="491"/>
    </location>
</feature>
<dbReference type="SUPFAM" id="SSF50621">
    <property type="entry name" value="Alanine racemase C-terminal domain-like"/>
    <property type="match status" value="1"/>
</dbReference>
<evidence type="ECO:0000256" key="3">
    <source>
        <dbReference type="ARBA" id="ARBA00022898"/>
    </source>
</evidence>
<dbReference type="PRINTS" id="PR00992">
    <property type="entry name" value="ALARACEMASE"/>
</dbReference>
<feature type="binding site" evidence="5 7">
    <location>
        <position position="767"/>
    </location>
    <ligand>
        <name>substrate</name>
    </ligand>
</feature>
<evidence type="ECO:0000256" key="4">
    <source>
        <dbReference type="ARBA" id="ARBA00023235"/>
    </source>
</evidence>
<dbReference type="GO" id="GO:0005524">
    <property type="term" value="F:ATP binding"/>
    <property type="evidence" value="ECO:0007669"/>
    <property type="project" value="InterPro"/>
</dbReference>
<dbReference type="Pfam" id="PF00842">
    <property type="entry name" value="Ala_racemase_C"/>
    <property type="match status" value="1"/>
</dbReference>
<dbReference type="NCBIfam" id="NF008897">
    <property type="entry name" value="PRK11930.1"/>
    <property type="match status" value="1"/>
</dbReference>
<dbReference type="EMBL" id="JADIMC010000065">
    <property type="protein sequence ID" value="MBO8476516.1"/>
    <property type="molecule type" value="Genomic_DNA"/>
</dbReference>
<keyword evidence="3 5" id="KW-0663">Pyridoxal phosphate</keyword>
<comment type="cofactor">
    <cofactor evidence="2 5 6">
        <name>pyridoxal 5'-phosphate</name>
        <dbReference type="ChEBI" id="CHEBI:597326"/>
    </cofactor>
</comment>
<feature type="active site" description="Proton acceptor; specific for L-alanine" evidence="5">
    <location>
        <position position="718"/>
    </location>
</feature>
<dbReference type="AlphaFoldDB" id="A0A9D9IRG3"/>
<evidence type="ECO:0000259" key="8">
    <source>
        <dbReference type="SMART" id="SM01005"/>
    </source>
</evidence>
<dbReference type="InterPro" id="IPR036615">
    <property type="entry name" value="Mur_ligase_C_dom_sf"/>
</dbReference>
<dbReference type="GO" id="GO:0008784">
    <property type="term" value="F:alanine racemase activity"/>
    <property type="evidence" value="ECO:0007669"/>
    <property type="project" value="UniProtKB-UniRule"/>
</dbReference>
<dbReference type="InterPro" id="IPR035911">
    <property type="entry name" value="MurE/MurF_N"/>
</dbReference>
<dbReference type="Gene3D" id="2.40.37.10">
    <property type="entry name" value="Lyase, Ornithine Decarboxylase, Chain A, domain 1"/>
    <property type="match status" value="1"/>
</dbReference>
<comment type="caution">
    <text evidence="9">The sequence shown here is derived from an EMBL/GenBank/DDBJ whole genome shotgun (WGS) entry which is preliminary data.</text>
</comment>
<dbReference type="SUPFAM" id="SSF53623">
    <property type="entry name" value="MurD-like peptide ligases, catalytic domain"/>
    <property type="match status" value="1"/>
</dbReference>
<keyword evidence="4 5" id="KW-0413">Isomerase</keyword>
<dbReference type="Gene3D" id="3.90.190.20">
    <property type="entry name" value="Mur ligase, C-terminal domain"/>
    <property type="match status" value="1"/>
</dbReference>
<dbReference type="InterPro" id="IPR000821">
    <property type="entry name" value="Ala_racemase"/>
</dbReference>
<evidence type="ECO:0000256" key="5">
    <source>
        <dbReference type="HAMAP-Rule" id="MF_01201"/>
    </source>
</evidence>
<dbReference type="GO" id="GO:0030170">
    <property type="term" value="F:pyridoxal phosphate binding"/>
    <property type="evidence" value="ECO:0007669"/>
    <property type="project" value="UniProtKB-UniRule"/>
</dbReference>
<dbReference type="GO" id="GO:0016881">
    <property type="term" value="F:acid-amino acid ligase activity"/>
    <property type="evidence" value="ECO:0007669"/>
    <property type="project" value="InterPro"/>
</dbReference>
<proteinExistence type="inferred from homology"/>
<comment type="catalytic activity">
    <reaction evidence="1 5">
        <text>L-alanine = D-alanine</text>
        <dbReference type="Rhea" id="RHEA:20249"/>
        <dbReference type="ChEBI" id="CHEBI:57416"/>
        <dbReference type="ChEBI" id="CHEBI:57972"/>
        <dbReference type="EC" id="5.1.1.1"/>
    </reaction>
</comment>
<dbReference type="PANTHER" id="PTHR30511:SF0">
    <property type="entry name" value="ALANINE RACEMASE, CATABOLIC-RELATED"/>
    <property type="match status" value="1"/>
</dbReference>
<dbReference type="Pfam" id="PF01168">
    <property type="entry name" value="Ala_racemase_N"/>
    <property type="match status" value="1"/>
</dbReference>
<dbReference type="Gene3D" id="3.40.1190.10">
    <property type="entry name" value="Mur-like, catalytic domain"/>
    <property type="match status" value="1"/>
</dbReference>
<dbReference type="InterPro" id="IPR013221">
    <property type="entry name" value="Mur_ligase_cen"/>
</dbReference>
<comment type="function">
    <text evidence="5">Catalyzes the interconversion of L-alanine and D-alanine. May also act on other amino acids.</text>
</comment>
<reference evidence="9" key="2">
    <citation type="journal article" date="2021" name="PeerJ">
        <title>Extensive microbial diversity within the chicken gut microbiome revealed by metagenomics and culture.</title>
        <authorList>
            <person name="Gilroy R."/>
            <person name="Ravi A."/>
            <person name="Getino M."/>
            <person name="Pursley I."/>
            <person name="Horton D.L."/>
            <person name="Alikhan N.F."/>
            <person name="Baker D."/>
            <person name="Gharbi K."/>
            <person name="Hall N."/>
            <person name="Watson M."/>
            <person name="Adriaenssens E.M."/>
            <person name="Foster-Nyarko E."/>
            <person name="Jarju S."/>
            <person name="Secka A."/>
            <person name="Antonio M."/>
            <person name="Oren A."/>
            <person name="Chaudhuri R.R."/>
            <person name="La Ragione R."/>
            <person name="Hildebrand F."/>
            <person name="Pallen M.J."/>
        </authorList>
    </citation>
    <scope>NUCLEOTIDE SEQUENCE</scope>
    <source>
        <strain evidence="9">6919</strain>
    </source>
</reference>
<dbReference type="Gene3D" id="3.20.20.10">
    <property type="entry name" value="Alanine racemase"/>
    <property type="match status" value="1"/>
</dbReference>
<dbReference type="SUPFAM" id="SSF51419">
    <property type="entry name" value="PLP-binding barrel"/>
    <property type="match status" value="1"/>
</dbReference>
<dbReference type="HAMAP" id="MF_01201">
    <property type="entry name" value="Ala_racemase"/>
    <property type="match status" value="1"/>
</dbReference>
<name>A0A9D9IRG3_9BACT</name>
<dbReference type="GO" id="GO:0030632">
    <property type="term" value="P:D-alanine biosynthetic process"/>
    <property type="evidence" value="ECO:0007669"/>
    <property type="project" value="UniProtKB-UniRule"/>
</dbReference>
<dbReference type="SMART" id="SM01005">
    <property type="entry name" value="Ala_racemase_C"/>
    <property type="match status" value="1"/>
</dbReference>
<dbReference type="EC" id="5.1.1.1" evidence="5"/>
<evidence type="ECO:0000256" key="2">
    <source>
        <dbReference type="ARBA" id="ARBA00001933"/>
    </source>
</evidence>
<comment type="similarity">
    <text evidence="5">Belongs to the alanine racemase family.</text>
</comment>
<dbReference type="SUPFAM" id="SSF63418">
    <property type="entry name" value="MurE/MurF N-terminal domain"/>
    <property type="match status" value="1"/>
</dbReference>
<dbReference type="CDD" id="cd00430">
    <property type="entry name" value="PLPDE_III_AR"/>
    <property type="match status" value="1"/>
</dbReference>
<comment type="pathway">
    <text evidence="5">Amino-acid biosynthesis; D-alanine biosynthesis; D-alanine from L-alanine: step 1/1.</text>
</comment>
<sequence length="823" mass="91816">MKYSIFEIAGMIGADSSDLHEAEVDILLTDSRSLVYPARSLFFAIRTASNDGHHYLTQLYEKGVCNFVVEHIPDSLSKADANFIIVPDTIAALQRLASVHRHRFHIPVLGITGSRGKTVVKEWLYQLLRDDYRIVRSPRSYNSQIGVPLSLWDIDDRTDLAIIEAGISHTGEMEQLAVMIDPTVAVITNVGNEHSEGFASMAEKCEEKLRLAKDCGCVVYNNDDTTVCNGVMALAYGVQELSWSRSIQDAPLFVSSIIKHGNSTDIHFMYLMYAGTVTIPFTADADIEDAITCIAALFALRIPVDSTMCRRFARLSRVGSRINVTEGVNKCLLVYDTYTCDYLSLAPSLDFMMRRITALRTPTVILSDVMKENEPMDAVYGEIAGLLRAYGVNRIIGVGKQISAHKGLFPDWAEFFDTTADMMQELSPGDFANELILIKGTPESGFDAINDMLEARQHETVLEVNLDALVHNFNFYRSHLRPTTKIVCMLKASGYGAGSYELAKTLQTHGAAYIAVAAHDEGVALRNAGITMPIMVLNPKVVNYKALFDNRLEPEIFSFDICREFIHAAERYGMEDYPVHIKIDSGMHRLGFIYEELPELIALLKSQKAVRPVSVFSHLATADDFEKTGYAEMQLDYFDKCSKLFLDSFEFPVMRHILNTDGILRFPQYQYEMVRLGIGLYGIPTLGVGLDDSLRTVSSLRSVIIQIREWDAGTAIGYGCHGMLSRRSRIATIPIGYADGFNRKLGRGVGEVYVNGKRVPTVGNICMDLFMADVTDVDCKVGDKVEIFGEHITAVEIADKLGTIPYEVLTSVSERVKRVYYRE</sequence>
<evidence type="ECO:0000256" key="1">
    <source>
        <dbReference type="ARBA" id="ARBA00000316"/>
    </source>
</evidence>
<dbReference type="FunFam" id="3.20.20.10:FF:000002">
    <property type="entry name" value="Alanine racemase"/>
    <property type="match status" value="1"/>
</dbReference>
<feature type="binding site" evidence="5 7">
    <location>
        <position position="589"/>
    </location>
    <ligand>
        <name>substrate</name>
    </ligand>
</feature>
<evidence type="ECO:0000256" key="7">
    <source>
        <dbReference type="PIRSR" id="PIRSR600821-52"/>
    </source>
</evidence>
<dbReference type="NCBIfam" id="TIGR00492">
    <property type="entry name" value="alr"/>
    <property type="match status" value="1"/>
</dbReference>
<gene>
    <name evidence="9" type="ORF">IAB88_05930</name>
</gene>
<dbReference type="PANTHER" id="PTHR30511">
    <property type="entry name" value="ALANINE RACEMASE"/>
    <property type="match status" value="1"/>
</dbReference>
<feature type="domain" description="Alanine racemase C-terminal" evidence="8">
    <location>
        <begin position="697"/>
        <end position="821"/>
    </location>
</feature>
<evidence type="ECO:0000313" key="9">
    <source>
        <dbReference type="EMBL" id="MBO8476516.1"/>
    </source>
</evidence>
<dbReference type="Gene3D" id="3.40.1390.10">
    <property type="entry name" value="MurE/MurF, N-terminal domain"/>
    <property type="match status" value="1"/>
</dbReference>
<dbReference type="InterPro" id="IPR029066">
    <property type="entry name" value="PLP-binding_barrel"/>
</dbReference>
<evidence type="ECO:0000313" key="10">
    <source>
        <dbReference type="Proteomes" id="UP000823598"/>
    </source>
</evidence>
<dbReference type="InterPro" id="IPR009006">
    <property type="entry name" value="Ala_racemase/Decarboxylase_C"/>
</dbReference>
<feature type="modified residue" description="N6-(pyridoxal phosphate)lysine" evidence="5 6">
    <location>
        <position position="491"/>
    </location>
</feature>
<dbReference type="InterPro" id="IPR011079">
    <property type="entry name" value="Ala_racemase_C"/>
</dbReference>
<evidence type="ECO:0000256" key="6">
    <source>
        <dbReference type="PIRSR" id="PIRSR600821-50"/>
    </source>
</evidence>
<dbReference type="Proteomes" id="UP000823598">
    <property type="component" value="Unassembled WGS sequence"/>
</dbReference>
<organism evidence="9 10">
    <name type="scientific">Candidatus Limisoma faecipullorum</name>
    <dbReference type="NCBI Taxonomy" id="2840854"/>
    <lineage>
        <taxon>Bacteria</taxon>
        <taxon>Pseudomonadati</taxon>
        <taxon>Bacteroidota</taxon>
        <taxon>Bacteroidia</taxon>
        <taxon>Bacteroidales</taxon>
        <taxon>Candidatus Limisoma</taxon>
    </lineage>
</organism>
<reference evidence="9" key="1">
    <citation type="submission" date="2020-10" db="EMBL/GenBank/DDBJ databases">
        <authorList>
            <person name="Gilroy R."/>
        </authorList>
    </citation>
    <scope>NUCLEOTIDE SEQUENCE</scope>
    <source>
        <strain evidence="9">6919</strain>
    </source>
</reference>
<protein>
    <recommendedName>
        <fullName evidence="5">Alanine racemase</fullName>
        <ecNumber evidence="5">5.1.1.1</ecNumber>
    </recommendedName>
</protein>
<accession>A0A9D9IRG3</accession>
<dbReference type="InterPro" id="IPR036565">
    <property type="entry name" value="Mur-like_cat_sf"/>
</dbReference>
<keyword evidence="9" id="KW-0436">Ligase</keyword>
<dbReference type="InterPro" id="IPR001608">
    <property type="entry name" value="Ala_racemase_N"/>
</dbReference>
<dbReference type="Pfam" id="PF08245">
    <property type="entry name" value="Mur_ligase_M"/>
    <property type="match status" value="1"/>
</dbReference>